<evidence type="ECO:0000256" key="5">
    <source>
        <dbReference type="ARBA" id="ARBA00022679"/>
    </source>
</evidence>
<reference evidence="11 12" key="1">
    <citation type="journal article" date="2011" name="Stand. Genomic Sci.">
        <title>Complete genome sequence of Deinococcus maricopensis type strain (LB-34).</title>
        <authorList>
            <person name="Pukall R."/>
            <person name="Zeytun A."/>
            <person name="Lucas S."/>
            <person name="Lapidus A."/>
            <person name="Hammon N."/>
            <person name="Deshpande S."/>
            <person name="Nolan M."/>
            <person name="Cheng J.F."/>
            <person name="Pitluck S."/>
            <person name="Liolios K."/>
            <person name="Pagani I."/>
            <person name="Mikhailova N."/>
            <person name="Ivanova N."/>
            <person name="Mavromatis K."/>
            <person name="Pati A."/>
            <person name="Tapia R."/>
            <person name="Han C."/>
            <person name="Goodwin L."/>
            <person name="Chen A."/>
            <person name="Palaniappan K."/>
            <person name="Land M."/>
            <person name="Hauser L."/>
            <person name="Chang Y.J."/>
            <person name="Jeffries C.D."/>
            <person name="Brambilla E.M."/>
            <person name="Rohde M."/>
            <person name="Goker M."/>
            <person name="Detter J.C."/>
            <person name="Woyke T."/>
            <person name="Bristow J."/>
            <person name="Eisen J.A."/>
            <person name="Markowitz V."/>
            <person name="Hugenholtz P."/>
            <person name="Kyrpides N.C."/>
            <person name="Klenk H.P."/>
        </authorList>
    </citation>
    <scope>NUCLEOTIDE SEQUENCE [LARGE SCALE GENOMIC DNA]</scope>
    <source>
        <strain evidence="12">DSM 21211 / LMG 22137 / NRRL B-23946 / LB-34</strain>
    </source>
</reference>
<keyword evidence="8" id="KW-0812">Transmembrane</keyword>
<dbReference type="Pfam" id="PF00512">
    <property type="entry name" value="HisKA"/>
    <property type="match status" value="1"/>
</dbReference>
<dbReference type="Pfam" id="PF00672">
    <property type="entry name" value="HAMP"/>
    <property type="match status" value="1"/>
</dbReference>
<dbReference type="GO" id="GO:0016020">
    <property type="term" value="C:membrane"/>
    <property type="evidence" value="ECO:0007669"/>
    <property type="project" value="UniProtKB-SubCell"/>
</dbReference>
<evidence type="ECO:0000256" key="2">
    <source>
        <dbReference type="ARBA" id="ARBA00004370"/>
    </source>
</evidence>
<evidence type="ECO:0000256" key="3">
    <source>
        <dbReference type="ARBA" id="ARBA00012438"/>
    </source>
</evidence>
<dbReference type="SUPFAM" id="SSF47384">
    <property type="entry name" value="Homodimeric domain of signal transducing histidine kinase"/>
    <property type="match status" value="1"/>
</dbReference>
<dbReference type="SMART" id="SM00304">
    <property type="entry name" value="HAMP"/>
    <property type="match status" value="1"/>
</dbReference>
<gene>
    <name evidence="11" type="ordered locus">Deima_0233</name>
</gene>
<dbReference type="InterPro" id="IPR004358">
    <property type="entry name" value="Sig_transdc_His_kin-like_C"/>
</dbReference>
<dbReference type="Proteomes" id="UP000008635">
    <property type="component" value="Chromosome"/>
</dbReference>
<keyword evidence="8" id="KW-0472">Membrane</keyword>
<keyword evidence="8" id="KW-1133">Transmembrane helix</keyword>
<evidence type="ECO:0000256" key="7">
    <source>
        <dbReference type="ARBA" id="ARBA00023012"/>
    </source>
</evidence>
<keyword evidence="6 11" id="KW-0418">Kinase</keyword>
<organism evidence="11 12">
    <name type="scientific">Deinococcus maricopensis (strain DSM 21211 / LMG 22137 / NRRL B-23946 / LB-34)</name>
    <dbReference type="NCBI Taxonomy" id="709986"/>
    <lineage>
        <taxon>Bacteria</taxon>
        <taxon>Thermotogati</taxon>
        <taxon>Deinococcota</taxon>
        <taxon>Deinococci</taxon>
        <taxon>Deinococcales</taxon>
        <taxon>Deinococcaceae</taxon>
        <taxon>Deinococcus</taxon>
    </lineage>
</organism>
<dbReference type="InterPro" id="IPR003661">
    <property type="entry name" value="HisK_dim/P_dom"/>
</dbReference>
<dbReference type="Gene3D" id="6.10.340.10">
    <property type="match status" value="1"/>
</dbReference>
<dbReference type="RefSeq" id="WP_013555401.1">
    <property type="nucleotide sequence ID" value="NC_014958.1"/>
</dbReference>
<dbReference type="InterPro" id="IPR005467">
    <property type="entry name" value="His_kinase_dom"/>
</dbReference>
<dbReference type="PROSITE" id="PS50885">
    <property type="entry name" value="HAMP"/>
    <property type="match status" value="1"/>
</dbReference>
<evidence type="ECO:0000256" key="4">
    <source>
        <dbReference type="ARBA" id="ARBA00022553"/>
    </source>
</evidence>
<feature type="domain" description="HAMP" evidence="10">
    <location>
        <begin position="188"/>
        <end position="240"/>
    </location>
</feature>
<keyword evidence="12" id="KW-1185">Reference proteome</keyword>
<dbReference type="EC" id="2.7.13.3" evidence="3"/>
<keyword evidence="4" id="KW-0597">Phosphoprotein</keyword>
<feature type="transmembrane region" description="Helical" evidence="8">
    <location>
        <begin position="167"/>
        <end position="187"/>
    </location>
</feature>
<dbReference type="InterPro" id="IPR050736">
    <property type="entry name" value="Sensor_HK_Regulatory"/>
</dbReference>
<reference evidence="12" key="2">
    <citation type="submission" date="2011-01" db="EMBL/GenBank/DDBJ databases">
        <title>The complete genome of Deinococcus maricopensis DSM 21211.</title>
        <authorList>
            <consortium name="US DOE Joint Genome Institute (JGI-PGF)"/>
            <person name="Lucas S."/>
            <person name="Copeland A."/>
            <person name="Lapidus A."/>
            <person name="Goodwin L."/>
            <person name="Pitluck S."/>
            <person name="Kyrpides N."/>
            <person name="Mavromatis K."/>
            <person name="Pagani I."/>
            <person name="Ivanova N."/>
            <person name="Ovchinnikova G."/>
            <person name="Zeytun A."/>
            <person name="Detter J.C."/>
            <person name="Han C."/>
            <person name="Land M."/>
            <person name="Hauser L."/>
            <person name="Markowitz V."/>
            <person name="Cheng J.-F."/>
            <person name="Hugenholtz P."/>
            <person name="Woyke T."/>
            <person name="Wu D."/>
            <person name="Pukall R."/>
            <person name="Gehrich-Schroeter G."/>
            <person name="Brambilla E."/>
            <person name="Klenk H.-P."/>
            <person name="Eisen J.A."/>
        </authorList>
    </citation>
    <scope>NUCLEOTIDE SEQUENCE [LARGE SCALE GENOMIC DNA]</scope>
    <source>
        <strain evidence="12">DSM 21211 / LMG 22137 / NRRL B-23946 / LB-34</strain>
    </source>
</reference>
<dbReference type="InterPro" id="IPR003594">
    <property type="entry name" value="HATPase_dom"/>
</dbReference>
<dbReference type="CDD" id="cd00075">
    <property type="entry name" value="HATPase"/>
    <property type="match status" value="1"/>
</dbReference>
<name>E8U459_DEIML</name>
<dbReference type="Gene3D" id="1.10.287.130">
    <property type="match status" value="1"/>
</dbReference>
<dbReference type="SUPFAM" id="SSF55874">
    <property type="entry name" value="ATPase domain of HSP90 chaperone/DNA topoisomerase II/histidine kinase"/>
    <property type="match status" value="1"/>
</dbReference>
<evidence type="ECO:0000259" key="10">
    <source>
        <dbReference type="PROSITE" id="PS50885"/>
    </source>
</evidence>
<dbReference type="HOGENOM" id="CLU_000445_89_6_0"/>
<evidence type="ECO:0000313" key="11">
    <source>
        <dbReference type="EMBL" id="ADV65896.1"/>
    </source>
</evidence>
<dbReference type="AlphaFoldDB" id="E8U459"/>
<dbReference type="Pfam" id="PF02518">
    <property type="entry name" value="HATPase_c"/>
    <property type="match status" value="1"/>
</dbReference>
<comment type="subcellular location">
    <subcellularLocation>
        <location evidence="2">Membrane</location>
    </subcellularLocation>
</comment>
<dbReference type="SMART" id="SM00387">
    <property type="entry name" value="HATPase_c"/>
    <property type="match status" value="1"/>
</dbReference>
<proteinExistence type="predicted"/>
<protein>
    <recommendedName>
        <fullName evidence="3">histidine kinase</fullName>
        <ecNumber evidence="3">2.7.13.3</ecNumber>
    </recommendedName>
</protein>
<sequence precursor="true">MSAAARPFWRTLPWRLTLAFVLVSALALGIVGLASYASTRAEFNTLLGAQAREQLASEVQTYVSAHGTVQGFRPAPPLQDAAPGGVGGPFRGGPGGDGRRHGPFVVLDTARRALYSTPEVTGGQAVQGGPLTPVRVNGQLVAYLAPSGARPRPDARSAEFLARTTRAIAWAMLGAVGLAVLTGMLLARSFLQPLQQLLVGIHALQRGETPTALASRRADEFGEVLSAFDDMHASVTRNQRARQQLTANIAHDLNTPLAVVSGTLEGMLDGTFRVTPERLGRLHRETAHIAQLVNDLRFLSLADAGELKMQRRPTDLLPLLEDAVGTFRERAEAAGVTLGVDGPADLPTVAVDGVRLTQVMQNLLSNALTYTPSGGRVQVRVERAGEAVRVTVQDSGVGLAPGAVPHVFDRLYRADGARSSGGSGLGLSICRSIVEAHGGHIALSSVEGQGTTVVFELPLAVG</sequence>
<evidence type="ECO:0000256" key="8">
    <source>
        <dbReference type="SAM" id="Phobius"/>
    </source>
</evidence>
<dbReference type="FunFam" id="3.30.565.10:FF:000006">
    <property type="entry name" value="Sensor histidine kinase WalK"/>
    <property type="match status" value="1"/>
</dbReference>
<comment type="catalytic activity">
    <reaction evidence="1">
        <text>ATP + protein L-histidine = ADP + protein N-phospho-L-histidine.</text>
        <dbReference type="EC" id="2.7.13.3"/>
    </reaction>
</comment>
<dbReference type="InterPro" id="IPR036890">
    <property type="entry name" value="HATPase_C_sf"/>
</dbReference>
<dbReference type="InterPro" id="IPR003660">
    <property type="entry name" value="HAMP_dom"/>
</dbReference>
<feature type="transmembrane region" description="Helical" evidence="8">
    <location>
        <begin position="12"/>
        <end position="37"/>
    </location>
</feature>
<evidence type="ECO:0000313" key="12">
    <source>
        <dbReference type="Proteomes" id="UP000008635"/>
    </source>
</evidence>
<dbReference type="PROSITE" id="PS50109">
    <property type="entry name" value="HIS_KIN"/>
    <property type="match status" value="1"/>
</dbReference>
<accession>E8U459</accession>
<keyword evidence="7" id="KW-0902">Two-component regulatory system</keyword>
<feature type="domain" description="Histidine kinase" evidence="9">
    <location>
        <begin position="248"/>
        <end position="461"/>
    </location>
</feature>
<dbReference type="OrthoDB" id="59230at2"/>
<dbReference type="Gene3D" id="3.30.565.10">
    <property type="entry name" value="Histidine kinase-like ATPase, C-terminal domain"/>
    <property type="match status" value="1"/>
</dbReference>
<dbReference type="eggNOG" id="COG5002">
    <property type="taxonomic scope" value="Bacteria"/>
</dbReference>
<dbReference type="STRING" id="709986.Deima_0233"/>
<dbReference type="PRINTS" id="PR00344">
    <property type="entry name" value="BCTRLSENSOR"/>
</dbReference>
<dbReference type="KEGG" id="dmr:Deima_0233"/>
<dbReference type="GO" id="GO:0000155">
    <property type="term" value="F:phosphorelay sensor kinase activity"/>
    <property type="evidence" value="ECO:0007669"/>
    <property type="project" value="InterPro"/>
</dbReference>
<dbReference type="PANTHER" id="PTHR43711">
    <property type="entry name" value="TWO-COMPONENT HISTIDINE KINASE"/>
    <property type="match status" value="1"/>
</dbReference>
<dbReference type="PANTHER" id="PTHR43711:SF1">
    <property type="entry name" value="HISTIDINE KINASE 1"/>
    <property type="match status" value="1"/>
</dbReference>
<evidence type="ECO:0000256" key="6">
    <source>
        <dbReference type="ARBA" id="ARBA00022777"/>
    </source>
</evidence>
<evidence type="ECO:0000259" key="9">
    <source>
        <dbReference type="PROSITE" id="PS50109"/>
    </source>
</evidence>
<dbReference type="InterPro" id="IPR036097">
    <property type="entry name" value="HisK_dim/P_sf"/>
</dbReference>
<keyword evidence="5" id="KW-0808">Transferase</keyword>
<dbReference type="CDD" id="cd00082">
    <property type="entry name" value="HisKA"/>
    <property type="match status" value="1"/>
</dbReference>
<dbReference type="SMART" id="SM00388">
    <property type="entry name" value="HisKA"/>
    <property type="match status" value="1"/>
</dbReference>
<evidence type="ECO:0000256" key="1">
    <source>
        <dbReference type="ARBA" id="ARBA00000085"/>
    </source>
</evidence>
<dbReference type="EMBL" id="CP002454">
    <property type="protein sequence ID" value="ADV65896.1"/>
    <property type="molecule type" value="Genomic_DNA"/>
</dbReference>